<dbReference type="AlphaFoldDB" id="A0A812CAV3"/>
<proteinExistence type="predicted"/>
<comment type="caution">
    <text evidence="1">The sequence shown here is derived from an EMBL/GenBank/DDBJ whole genome shotgun (WGS) entry which is preliminary data.</text>
</comment>
<accession>A0A812CAV3</accession>
<dbReference type="InterPro" id="IPR011042">
    <property type="entry name" value="6-blade_b-propeller_TolB-like"/>
</dbReference>
<dbReference type="EMBL" id="CAHIKZ030001293">
    <property type="protein sequence ID" value="CAE1258961.1"/>
    <property type="molecule type" value="Genomic_DNA"/>
</dbReference>
<protein>
    <submittedName>
        <fullName evidence="1">Uncharacterized protein</fullName>
    </submittedName>
</protein>
<evidence type="ECO:0000313" key="1">
    <source>
        <dbReference type="EMBL" id="CAE1258961.1"/>
    </source>
</evidence>
<sequence length="414" mass="44156">MREKTTEEERKWRQSLEDKENLLEEAGKWLLDLRHLLVASIDEEDVVSGVQSMEAEFSGRLHESFFPVEEGHFVVTFPEWCQLSLNQLQEEIMEFTVKAWHPKELELEREFCLQDSKLRRILSMAVSDEDGHLFVVDGGDKSINEFGETGEFVEQCPVQDEGFFPWDICCLSQDNFVVCGEGLSPPPASKFHPFFPPSPLNCLSLFLFFNLPPPPLTFSLSLYLLLVVQSAIHSSSATSSIASSTAIPVETSNVSAAASTLSAAASTLSAARFNIYAATSILSAAASTLSAARPNLSAATSILSAATSTLSATTSTLSAATSTLSAARPNLSAATSILSAATSTLSATTSTLSAATSTLSAARPNLSAATSILSATTSTLSATTSTLYTATQSPSKSSDQCCETSAIPLSCEKR</sequence>
<dbReference type="Proteomes" id="UP000597762">
    <property type="component" value="Unassembled WGS sequence"/>
</dbReference>
<name>A0A812CAV3_ACAPH</name>
<dbReference type="Gene3D" id="2.120.10.30">
    <property type="entry name" value="TolB, C-terminal domain"/>
    <property type="match status" value="1"/>
</dbReference>
<organism evidence="1 2">
    <name type="scientific">Acanthosepion pharaonis</name>
    <name type="common">Pharaoh cuttlefish</name>
    <name type="synonym">Sepia pharaonis</name>
    <dbReference type="NCBI Taxonomy" id="158019"/>
    <lineage>
        <taxon>Eukaryota</taxon>
        <taxon>Metazoa</taxon>
        <taxon>Spiralia</taxon>
        <taxon>Lophotrochozoa</taxon>
        <taxon>Mollusca</taxon>
        <taxon>Cephalopoda</taxon>
        <taxon>Coleoidea</taxon>
        <taxon>Decapodiformes</taxon>
        <taxon>Sepiida</taxon>
        <taxon>Sepiina</taxon>
        <taxon>Sepiidae</taxon>
        <taxon>Acanthosepion</taxon>
    </lineage>
</organism>
<dbReference type="SUPFAM" id="SSF101898">
    <property type="entry name" value="NHL repeat"/>
    <property type="match status" value="1"/>
</dbReference>
<keyword evidence="2" id="KW-1185">Reference proteome</keyword>
<dbReference type="Gene3D" id="1.20.120.330">
    <property type="entry name" value="Nucleotidyltransferases domain 2"/>
    <property type="match status" value="1"/>
</dbReference>
<gene>
    <name evidence="1" type="ORF">SPHA_31462</name>
</gene>
<reference evidence="1" key="1">
    <citation type="submission" date="2021-01" db="EMBL/GenBank/DDBJ databases">
        <authorList>
            <person name="Li R."/>
            <person name="Bekaert M."/>
        </authorList>
    </citation>
    <scope>NUCLEOTIDE SEQUENCE</scope>
    <source>
        <strain evidence="1">Farmed</strain>
    </source>
</reference>
<evidence type="ECO:0000313" key="2">
    <source>
        <dbReference type="Proteomes" id="UP000597762"/>
    </source>
</evidence>